<dbReference type="InterPro" id="IPR036186">
    <property type="entry name" value="Serpin_sf"/>
</dbReference>
<evidence type="ECO:0000256" key="1">
    <source>
        <dbReference type="ARBA" id="ARBA00009500"/>
    </source>
</evidence>
<dbReference type="PROSITE" id="PS00284">
    <property type="entry name" value="SERPIN"/>
    <property type="match status" value="1"/>
</dbReference>
<evidence type="ECO:0000313" key="5">
    <source>
        <dbReference type="Proteomes" id="UP001334084"/>
    </source>
</evidence>
<dbReference type="KEGG" id="vnx:VNE69_12098"/>
<dbReference type="PANTHER" id="PTHR11461:SF211">
    <property type="entry name" value="GH10112P-RELATED"/>
    <property type="match status" value="1"/>
</dbReference>
<name>A0AAX4JHZ4_9MICR</name>
<protein>
    <submittedName>
        <fullName evidence="4">Serpin-type proteinase inhibitor 7</fullName>
    </submittedName>
</protein>
<dbReference type="GO" id="GO:0004867">
    <property type="term" value="F:serine-type endopeptidase inhibitor activity"/>
    <property type="evidence" value="ECO:0007669"/>
    <property type="project" value="InterPro"/>
</dbReference>
<dbReference type="EMBL" id="CP142737">
    <property type="protein sequence ID" value="WUR05113.1"/>
    <property type="molecule type" value="Genomic_DNA"/>
</dbReference>
<dbReference type="PANTHER" id="PTHR11461">
    <property type="entry name" value="SERINE PROTEASE INHIBITOR, SERPIN"/>
    <property type="match status" value="1"/>
</dbReference>
<evidence type="ECO:0000256" key="2">
    <source>
        <dbReference type="RuleBase" id="RU000411"/>
    </source>
</evidence>
<dbReference type="Gene3D" id="2.30.39.10">
    <property type="entry name" value="Alpha-1-antitrypsin, domain 1"/>
    <property type="match status" value="1"/>
</dbReference>
<sequence>MVLDLSNDLFNQLLQESTDSLVFSPLSVVNLIWIYINAFVNLSGHEWPEFSAEDLEQCKRIYNQEFKDLNSRINRIFIESCYSAKRSKSYVQTNNFIFCNVDLKLINTISDVILKSQKIIIQEFGSNIKIENLSKLITYTVTYLTGCELNKLSQICHHDIRNTLLNTTLYKNVWKFPFSSELISETFHINENESKEITMMQKTEKMWEIETGDFQMVEIICSVNSLRFIAVLPKNNMSLQDVHKLITKDNRNGIHDIMAKSERRNVCLKIPKFKVESTFDILSEMKTEVVKKLFKKENGNEEFKKIITLFLNSKEDFKHVAMVDISEKGVKEIESNASSYFTQSEPVKEITFNKPFLFYIVDLVWLDNIEPGEMVFIPCFMGKYSGESN</sequence>
<dbReference type="Pfam" id="PF00079">
    <property type="entry name" value="Serpin"/>
    <property type="match status" value="1"/>
</dbReference>
<dbReference type="InterPro" id="IPR042178">
    <property type="entry name" value="Serpin_sf_1"/>
</dbReference>
<dbReference type="InterPro" id="IPR042185">
    <property type="entry name" value="Serpin_sf_2"/>
</dbReference>
<dbReference type="InterPro" id="IPR023796">
    <property type="entry name" value="Serpin_dom"/>
</dbReference>
<dbReference type="InterPro" id="IPR023795">
    <property type="entry name" value="Serpin_CS"/>
</dbReference>
<dbReference type="RefSeq" id="XP_065331258.1">
    <property type="nucleotide sequence ID" value="XM_065475186.1"/>
</dbReference>
<dbReference type="AlphaFoldDB" id="A0AAX4JHZ4"/>
<dbReference type="InterPro" id="IPR000215">
    <property type="entry name" value="Serpin_fam"/>
</dbReference>
<dbReference type="Gene3D" id="3.30.497.10">
    <property type="entry name" value="Antithrombin, subunit I, domain 2"/>
    <property type="match status" value="1"/>
</dbReference>
<reference evidence="4" key="1">
    <citation type="journal article" date="2024" name="BMC Genomics">
        <title>Functional annotation of a divergent genome using sequence and structure-based similarity.</title>
        <authorList>
            <person name="Svedberg D."/>
            <person name="Winiger R.R."/>
            <person name="Berg A."/>
            <person name="Sharma H."/>
            <person name="Tellgren-Roth C."/>
            <person name="Debrunner-Vossbrinck B.A."/>
            <person name="Vossbrinck C.R."/>
            <person name="Barandun J."/>
        </authorList>
    </citation>
    <scope>NUCLEOTIDE SEQUENCE</scope>
    <source>
        <strain evidence="4">Illinois isolate</strain>
    </source>
</reference>
<dbReference type="SMART" id="SM00093">
    <property type="entry name" value="SERPIN"/>
    <property type="match status" value="1"/>
</dbReference>
<accession>A0AAX4JHZ4</accession>
<evidence type="ECO:0000313" key="4">
    <source>
        <dbReference type="EMBL" id="WUR05113.1"/>
    </source>
</evidence>
<dbReference type="GO" id="GO:0005615">
    <property type="term" value="C:extracellular space"/>
    <property type="evidence" value="ECO:0007669"/>
    <property type="project" value="InterPro"/>
</dbReference>
<dbReference type="SUPFAM" id="SSF56574">
    <property type="entry name" value="Serpins"/>
    <property type="match status" value="1"/>
</dbReference>
<feature type="domain" description="Serpin" evidence="3">
    <location>
        <begin position="7"/>
        <end position="363"/>
    </location>
</feature>
<evidence type="ECO:0000259" key="3">
    <source>
        <dbReference type="SMART" id="SM00093"/>
    </source>
</evidence>
<gene>
    <name evidence="4" type="ORF">VNE69_12098</name>
</gene>
<dbReference type="Proteomes" id="UP001334084">
    <property type="component" value="Chromosome 12"/>
</dbReference>
<dbReference type="GeneID" id="90542960"/>
<keyword evidence="5" id="KW-1185">Reference proteome</keyword>
<comment type="similarity">
    <text evidence="1 2">Belongs to the serpin family.</text>
</comment>
<proteinExistence type="inferred from homology"/>
<organism evidence="4 5">
    <name type="scientific">Vairimorpha necatrix</name>
    <dbReference type="NCBI Taxonomy" id="6039"/>
    <lineage>
        <taxon>Eukaryota</taxon>
        <taxon>Fungi</taxon>
        <taxon>Fungi incertae sedis</taxon>
        <taxon>Microsporidia</taxon>
        <taxon>Nosematidae</taxon>
        <taxon>Vairimorpha</taxon>
    </lineage>
</organism>